<reference evidence="1" key="1">
    <citation type="submission" date="2020-10" db="EMBL/GenBank/DDBJ databases">
        <authorList>
            <person name="Kikuchi T."/>
        </authorList>
    </citation>
    <scope>NUCLEOTIDE SEQUENCE</scope>
    <source>
        <strain evidence="1">NKZ352</strain>
    </source>
</reference>
<proteinExistence type="predicted"/>
<gene>
    <name evidence="1" type="ORF">CAUJ_LOCUS3331</name>
</gene>
<dbReference type="Proteomes" id="UP000835052">
    <property type="component" value="Unassembled WGS sequence"/>
</dbReference>
<dbReference type="EMBL" id="CAJGYM010000006">
    <property type="protein sequence ID" value="CAD6187412.1"/>
    <property type="molecule type" value="Genomic_DNA"/>
</dbReference>
<protein>
    <submittedName>
        <fullName evidence="1">Uncharacterized protein</fullName>
    </submittedName>
</protein>
<evidence type="ECO:0000313" key="1">
    <source>
        <dbReference type="EMBL" id="CAD6187412.1"/>
    </source>
</evidence>
<accession>A0A8S1GWX1</accession>
<name>A0A8S1GWX1_9PELO</name>
<keyword evidence="2" id="KW-1185">Reference proteome</keyword>
<sequence length="94" mass="10990">MVGCFGRTKKETKTHTSCLTAGFWQLIRLSRWLAADLVYLVHRGGIVTRRRLDPRWPHNTIEREKTGDAPTRAMLNYEIVRLTESPAKYRTFEL</sequence>
<evidence type="ECO:0000313" key="2">
    <source>
        <dbReference type="Proteomes" id="UP000835052"/>
    </source>
</evidence>
<dbReference type="AlphaFoldDB" id="A0A8S1GWX1"/>
<comment type="caution">
    <text evidence="1">The sequence shown here is derived from an EMBL/GenBank/DDBJ whole genome shotgun (WGS) entry which is preliminary data.</text>
</comment>
<organism evidence="1 2">
    <name type="scientific">Caenorhabditis auriculariae</name>
    <dbReference type="NCBI Taxonomy" id="2777116"/>
    <lineage>
        <taxon>Eukaryota</taxon>
        <taxon>Metazoa</taxon>
        <taxon>Ecdysozoa</taxon>
        <taxon>Nematoda</taxon>
        <taxon>Chromadorea</taxon>
        <taxon>Rhabditida</taxon>
        <taxon>Rhabditina</taxon>
        <taxon>Rhabditomorpha</taxon>
        <taxon>Rhabditoidea</taxon>
        <taxon>Rhabditidae</taxon>
        <taxon>Peloderinae</taxon>
        <taxon>Caenorhabditis</taxon>
    </lineage>
</organism>